<name>A0ABR5K4R2_9BACI</name>
<dbReference type="Proteomes" id="UP000050668">
    <property type="component" value="Unassembled WGS sequence"/>
</dbReference>
<accession>A0ABR5K4R2</accession>
<sequence>MFNIFKKSKKDNDCCNVKIEEVKEDKKSCCNVKIEEVVESEDNKTSNLKASSSCCSTKTE</sequence>
<protein>
    <submittedName>
        <fullName evidence="1">Uncharacterized protein</fullName>
    </submittedName>
</protein>
<reference evidence="2" key="1">
    <citation type="submission" date="2015-07" db="EMBL/GenBank/DDBJ databases">
        <title>Fjat-14205 dsm 2895.</title>
        <authorList>
            <person name="Liu B."/>
            <person name="Wang J."/>
            <person name="Zhu Y."/>
            <person name="Liu G."/>
            <person name="Chen Q."/>
            <person name="Chen Z."/>
            <person name="Lan J."/>
            <person name="Che J."/>
            <person name="Ge C."/>
            <person name="Shi H."/>
            <person name="Pan Z."/>
            <person name="Liu X."/>
        </authorList>
    </citation>
    <scope>NUCLEOTIDE SEQUENCE [LARGE SCALE GENOMIC DNA]</scope>
    <source>
        <strain evidence="2">DSM 25560</strain>
    </source>
</reference>
<dbReference type="RefSeq" id="WP_053584576.1">
    <property type="nucleotide sequence ID" value="NZ_LGRV01000003.1"/>
</dbReference>
<organism evidence="1 2">
    <name type="scientific">Lysinibacillus contaminans</name>
    <dbReference type="NCBI Taxonomy" id="1293441"/>
    <lineage>
        <taxon>Bacteria</taxon>
        <taxon>Bacillati</taxon>
        <taxon>Bacillota</taxon>
        <taxon>Bacilli</taxon>
        <taxon>Bacillales</taxon>
        <taxon>Bacillaceae</taxon>
        <taxon>Lysinibacillus</taxon>
    </lineage>
</organism>
<dbReference type="EMBL" id="LGRV01000003">
    <property type="protein sequence ID" value="KOS69702.1"/>
    <property type="molecule type" value="Genomic_DNA"/>
</dbReference>
<gene>
    <name evidence="1" type="ORF">AEA09_14715</name>
</gene>
<comment type="caution">
    <text evidence="1">The sequence shown here is derived from an EMBL/GenBank/DDBJ whole genome shotgun (WGS) entry which is preliminary data.</text>
</comment>
<evidence type="ECO:0000313" key="2">
    <source>
        <dbReference type="Proteomes" id="UP000050668"/>
    </source>
</evidence>
<proteinExistence type="predicted"/>
<evidence type="ECO:0000313" key="1">
    <source>
        <dbReference type="EMBL" id="KOS69702.1"/>
    </source>
</evidence>
<keyword evidence="2" id="KW-1185">Reference proteome</keyword>